<evidence type="ECO:0000256" key="1">
    <source>
        <dbReference type="SAM" id="MobiDB-lite"/>
    </source>
</evidence>
<feature type="compositionally biased region" description="Basic and acidic residues" evidence="1">
    <location>
        <begin position="385"/>
        <end position="398"/>
    </location>
</feature>
<reference evidence="3 4" key="1">
    <citation type="submission" date="2023-02" db="EMBL/GenBank/DDBJ databases">
        <title>LHISI_Scaffold_Assembly.</title>
        <authorList>
            <person name="Stuart O.P."/>
            <person name="Cleave R."/>
            <person name="Magrath M.J.L."/>
            <person name="Mikheyev A.S."/>
        </authorList>
    </citation>
    <scope>NUCLEOTIDE SEQUENCE [LARGE SCALE GENOMIC DNA]</scope>
    <source>
        <strain evidence="3">Daus_M_001</strain>
        <tissue evidence="3">Leg muscle</tissue>
    </source>
</reference>
<gene>
    <name evidence="3" type="ORF">PR048_000271</name>
</gene>
<proteinExistence type="predicted"/>
<evidence type="ECO:0000313" key="4">
    <source>
        <dbReference type="Proteomes" id="UP001159363"/>
    </source>
</evidence>
<evidence type="ECO:0000256" key="2">
    <source>
        <dbReference type="SAM" id="Phobius"/>
    </source>
</evidence>
<sequence>MGDPRDNPPTSGIIRNDSHMRKPREAPHQGIEPGSPWWEASSQNHHTIAAPLRLCCDPAGNRTRLASVCDENSWVENEQCKRLRGCATPLRSVFDSQRVQPNISMLGGTWRTLTTTRRLYRGIAVGIVLALGVCQIFTRFALSGVPDNNGQLKGFLSDKGGKEKPALSLKRYSTGIDEMFARTDYLTPLALPGIRTQTLPHSRPAAHQPTAPREVRPTVTTSQRRLIHFGATVAERLECSPPAKANRVQSPAGSLTEFSVGQCRVFSGISRLSPPLHSGVAAFLPRFNPIGSQDLAIVLGHAIEYTETKRCGGSFSLRVPTLLLAIGGALGTDLVFDWLLRATICPVYTGAAGWRDAGSNGAVYCTHLRDIHICRSGHLGEWMRRDDKEGGGERHSEMKTGGGNGRAPRKTPNSALSGIETQTLQCCFRHLTGRREIADAGWRDVYCELRFVPRFSLAAQQSTNVTTETLHAMRVGATRRYKCVLVSPLSLLRFLTLDAQLHAALLRFAYMRRRNILERIERSPHTKANRVWFPSKPLSDFRMWGTCRGDAADQRIFSGIQLHLVLPSSALNLVVQSCPTLFIVILEK</sequence>
<dbReference type="Proteomes" id="UP001159363">
    <property type="component" value="Chromosome 1"/>
</dbReference>
<comment type="caution">
    <text evidence="3">The sequence shown here is derived from an EMBL/GenBank/DDBJ whole genome shotgun (WGS) entry which is preliminary data.</text>
</comment>
<keyword evidence="2" id="KW-0472">Membrane</keyword>
<name>A0ABQ9IE64_9NEOP</name>
<feature type="compositionally biased region" description="Basic and acidic residues" evidence="1">
    <location>
        <begin position="16"/>
        <end position="27"/>
    </location>
</feature>
<protein>
    <submittedName>
        <fullName evidence="3">Uncharacterized protein</fullName>
    </submittedName>
</protein>
<dbReference type="EMBL" id="JARBHB010000001">
    <property type="protein sequence ID" value="KAJ8894963.1"/>
    <property type="molecule type" value="Genomic_DNA"/>
</dbReference>
<feature type="region of interest" description="Disordered" evidence="1">
    <location>
        <begin position="199"/>
        <end position="219"/>
    </location>
</feature>
<keyword evidence="2" id="KW-0812">Transmembrane</keyword>
<keyword evidence="2" id="KW-1133">Transmembrane helix</keyword>
<feature type="region of interest" description="Disordered" evidence="1">
    <location>
        <begin position="385"/>
        <end position="414"/>
    </location>
</feature>
<evidence type="ECO:0000313" key="3">
    <source>
        <dbReference type="EMBL" id="KAJ8894963.1"/>
    </source>
</evidence>
<keyword evidence="4" id="KW-1185">Reference proteome</keyword>
<feature type="region of interest" description="Disordered" evidence="1">
    <location>
        <begin position="1"/>
        <end position="40"/>
    </location>
</feature>
<accession>A0ABQ9IE64</accession>
<feature type="transmembrane region" description="Helical" evidence="2">
    <location>
        <begin position="119"/>
        <end position="142"/>
    </location>
</feature>
<organism evidence="3 4">
    <name type="scientific">Dryococelus australis</name>
    <dbReference type="NCBI Taxonomy" id="614101"/>
    <lineage>
        <taxon>Eukaryota</taxon>
        <taxon>Metazoa</taxon>
        <taxon>Ecdysozoa</taxon>
        <taxon>Arthropoda</taxon>
        <taxon>Hexapoda</taxon>
        <taxon>Insecta</taxon>
        <taxon>Pterygota</taxon>
        <taxon>Neoptera</taxon>
        <taxon>Polyneoptera</taxon>
        <taxon>Phasmatodea</taxon>
        <taxon>Verophasmatodea</taxon>
        <taxon>Anareolatae</taxon>
        <taxon>Phasmatidae</taxon>
        <taxon>Eurycanthinae</taxon>
        <taxon>Dryococelus</taxon>
    </lineage>
</organism>